<evidence type="ECO:0000313" key="2">
    <source>
        <dbReference type="Proteomes" id="UP000044071"/>
    </source>
</evidence>
<dbReference type="STRING" id="1034943.BN59_02699"/>
<accession>A0A078L2P4</accession>
<reference evidence="1 2" key="1">
    <citation type="submission" date="2014-06" db="EMBL/GenBank/DDBJ databases">
        <authorList>
            <person name="Urmite Genomes Urmite Genomes"/>
        </authorList>
    </citation>
    <scope>NUCLEOTIDE SEQUENCE [LARGE SCALE GENOMIC DNA]</scope>
</reference>
<dbReference type="AlphaFoldDB" id="A0A078L2P4"/>
<dbReference type="InterPro" id="IPR032675">
    <property type="entry name" value="LRR_dom_sf"/>
</dbReference>
<proteinExistence type="predicted"/>
<keyword evidence="2" id="KW-1185">Reference proteome</keyword>
<evidence type="ECO:0000313" key="1">
    <source>
        <dbReference type="EMBL" id="CDZ78389.1"/>
    </source>
</evidence>
<sequence>MLSIEIIINKIIALSNTDTSLDLSQTDFYAVAHADLLATLITISETITDLDLSWNFPGDKSLAELKELFRSLPKGLKRIDLSGQSLHLRPYSDLIQLIECISPEIEIRVEYKPLQLFIRFLRNDSNLGNAEKARAFLSALGIKDNDEVWVFFSKHIDGLTQASPVAQPSSPPEHQTSQQWDQMLEELNIPTAKVYVPKKIQSETPVKLRQLLEQYKAQPNMSQIIDLMTSICDEIDYLSQDLVFYPSIDSIYIINPQEIGSNNPLQFRFCPSARKLTTELASGIERHVVHRRMLAQLFLLVGAQTTQLNDPKLAAKIKHGWSHSPAFMTLFSELWKAGTHNGTKKIIELSPSLQALAQIRSQEKNNYKIEQVPGLISGLTCHGSSTMHKNAVDGLWRFFLSATKKEKVQTIYLLSHCIELLVPQVSGPTSIPDPASATRSAFWIQRMLLIAAVLQGIEQSGDYELLQQVQQRLIEADIGKQLDGRVASNNSKFNLKVLLAMTLVTVRMALQNNTMRSRFIFDYSVRKMSSFLLQAIPKSYIQENDAYRYILIMLVMSDFSSWLNIKDPIDNKLQAIWSKASEELFLQDVLPACPTSLSPGTAKAIVSKLEAIVVRMIQQKEYGTEQGLNKLQYCLDHLSTFAWNGQEQAARLSYKSLYQSHFTSLIFRNPRHTLFYDGSQQQFPVSPSLNFLCEWMDSAAFQPNVLQAPVVRRQFKSSLRTHDFVGIVESHKLSIMSMPAPFKAGAPLNKDAVFLALPANSGVAYYAPAGVPNLNLVQSLGEEELRARGIQFRPLNLTTTQRICSVVDPKEHIGTQGLFEVRVFDAGEHRKLLIGLTWDKGLDGDPCLPGSTATSLALDCATGHIKYLDDAGKQLELPYTKPIHSGDKVWIGICNNQVYFAVNETFYPPIPNLELPLGADVHPLMRFADLGIKISTEVMTSPWDLRVDANKVSIHATTNPLAYAFYSAGIKVKFCPHYHAKQNPRQQEPSQLTKLLQSPQQLADLPDEALRVILMIVLAHKECIRNSCPATETLRVTKANIIAAAQPNKNSSARDFRQTLVTLAQKLDLPELATLLQAEPSTSSSFLPNFSMFNVKQADTHPKAAPSNAHARGQSLS</sequence>
<organism evidence="1 2">
    <name type="scientific">Legionella massiliensis</name>
    <dbReference type="NCBI Taxonomy" id="1034943"/>
    <lineage>
        <taxon>Bacteria</taxon>
        <taxon>Pseudomonadati</taxon>
        <taxon>Pseudomonadota</taxon>
        <taxon>Gammaproteobacteria</taxon>
        <taxon>Legionellales</taxon>
        <taxon>Legionellaceae</taxon>
        <taxon>Legionella</taxon>
    </lineage>
</organism>
<protein>
    <submittedName>
        <fullName evidence="1">Uncharacterized protein</fullName>
    </submittedName>
</protein>
<dbReference type="EMBL" id="CCSB01000003">
    <property type="protein sequence ID" value="CDZ78389.1"/>
    <property type="molecule type" value="Genomic_DNA"/>
</dbReference>
<dbReference type="Proteomes" id="UP000044071">
    <property type="component" value="Unassembled WGS sequence"/>
</dbReference>
<gene>
    <name evidence="1" type="ORF">BN59_02699</name>
</gene>
<dbReference type="OrthoDB" id="10013728at2"/>
<dbReference type="Gene3D" id="3.80.10.10">
    <property type="entry name" value="Ribonuclease Inhibitor"/>
    <property type="match status" value="1"/>
</dbReference>
<name>A0A078L2P4_9GAMM</name>
<dbReference type="RefSeq" id="WP_043874888.1">
    <property type="nucleotide sequence ID" value="NZ_CCVW01000003.1"/>
</dbReference>
<dbReference type="SUPFAM" id="SSF52047">
    <property type="entry name" value="RNI-like"/>
    <property type="match status" value="1"/>
</dbReference>